<dbReference type="Proteomes" id="UP000183971">
    <property type="component" value="Unassembled WGS sequence"/>
</dbReference>
<name>A0A1L7V9D1_FUSPR</name>
<dbReference type="GeneID" id="42047228"/>
<sequence length="130" mass="14364">MSIQRIDIKIGNAGESYIYIDPRVGHEIRSAIVRSTAPNLLHDYEPIHFNLITNPSTFHIVSIVKNLLFLRVGIPQNLGHSSNGVSPATLWLSGHMYPITLNGSPDEAFERMSTETGAKLKGALDKLKDN</sequence>
<dbReference type="AlphaFoldDB" id="A0A1L7V9D1"/>
<accession>A0A1L7V9D1</accession>
<keyword evidence="2" id="KW-1185">Reference proteome</keyword>
<gene>
    <name evidence="1" type="ORF">FPRO_02343</name>
</gene>
<reference evidence="2" key="1">
    <citation type="journal article" date="2016" name="Genome Biol. Evol.">
        <title>Comparative 'omics' of the Fusarium fujikuroi species complex highlights differences in genetic potential and metabolite synthesis.</title>
        <authorList>
            <person name="Niehaus E.-M."/>
            <person name="Muensterkoetter M."/>
            <person name="Proctor R.H."/>
            <person name="Brown D.W."/>
            <person name="Sharon A."/>
            <person name="Idan Y."/>
            <person name="Oren-Young L."/>
            <person name="Sieber C.M."/>
            <person name="Novak O."/>
            <person name="Pencik A."/>
            <person name="Tarkowska D."/>
            <person name="Hromadova K."/>
            <person name="Freeman S."/>
            <person name="Maymon M."/>
            <person name="Elazar M."/>
            <person name="Youssef S.A."/>
            <person name="El-Shabrawy E.S.M."/>
            <person name="Shalaby A.B.A."/>
            <person name="Houterman P."/>
            <person name="Brock N.L."/>
            <person name="Burkhardt I."/>
            <person name="Tsavkelova E.A."/>
            <person name="Dickschat J.S."/>
            <person name="Galuszka P."/>
            <person name="Gueldener U."/>
            <person name="Tudzynski B."/>
        </authorList>
    </citation>
    <scope>NUCLEOTIDE SEQUENCE [LARGE SCALE GENOMIC DNA]</scope>
    <source>
        <strain evidence="2">ET1</strain>
    </source>
</reference>
<protein>
    <submittedName>
        <fullName evidence="1">Uncharacterized protein</fullName>
    </submittedName>
</protein>
<dbReference type="VEuPathDB" id="FungiDB:FPRO_02343"/>
<proteinExistence type="predicted"/>
<dbReference type="EMBL" id="FJOF01000002">
    <property type="protein sequence ID" value="CZR37397.1"/>
    <property type="molecule type" value="Genomic_DNA"/>
</dbReference>
<comment type="caution">
    <text evidence="1">The sequence shown here is derived from an EMBL/GenBank/DDBJ whole genome shotgun (WGS) entry which is preliminary data.</text>
</comment>
<dbReference type="RefSeq" id="XP_031077990.1">
    <property type="nucleotide sequence ID" value="XM_031227566.1"/>
</dbReference>
<organism evidence="1 2">
    <name type="scientific">Fusarium proliferatum (strain ET1)</name>
    <name type="common">Orchid endophyte fungus</name>
    <dbReference type="NCBI Taxonomy" id="1227346"/>
    <lineage>
        <taxon>Eukaryota</taxon>
        <taxon>Fungi</taxon>
        <taxon>Dikarya</taxon>
        <taxon>Ascomycota</taxon>
        <taxon>Pezizomycotina</taxon>
        <taxon>Sordariomycetes</taxon>
        <taxon>Hypocreomycetidae</taxon>
        <taxon>Hypocreales</taxon>
        <taxon>Nectriaceae</taxon>
        <taxon>Fusarium</taxon>
        <taxon>Fusarium fujikuroi species complex</taxon>
    </lineage>
</organism>
<evidence type="ECO:0000313" key="1">
    <source>
        <dbReference type="EMBL" id="CZR37397.1"/>
    </source>
</evidence>
<evidence type="ECO:0000313" key="2">
    <source>
        <dbReference type="Proteomes" id="UP000183971"/>
    </source>
</evidence>